<dbReference type="PROSITE" id="PS00075">
    <property type="entry name" value="DHFR_1"/>
    <property type="match status" value="1"/>
</dbReference>
<dbReference type="CDD" id="cd00209">
    <property type="entry name" value="DHFR"/>
    <property type="match status" value="1"/>
</dbReference>
<dbReference type="EMBL" id="FAUH01000010">
    <property type="protein sequence ID" value="CUU66286.1"/>
    <property type="molecule type" value="Genomic_DNA"/>
</dbReference>
<keyword evidence="10" id="KW-1185">Reference proteome</keyword>
<protein>
    <recommendedName>
        <fullName evidence="3">dihydrofolate reductase</fullName>
        <ecNumber evidence="3">1.5.1.3</ecNumber>
    </recommendedName>
</protein>
<keyword evidence="5" id="KW-0521">NADP</keyword>
<evidence type="ECO:0000256" key="7">
    <source>
        <dbReference type="RuleBase" id="RU004474"/>
    </source>
</evidence>
<dbReference type="InterPro" id="IPR012259">
    <property type="entry name" value="DHFR"/>
</dbReference>
<evidence type="ECO:0000313" key="9">
    <source>
        <dbReference type="EMBL" id="CUU66286.1"/>
    </source>
</evidence>
<comment type="pathway">
    <text evidence="1">Cofactor biosynthesis; tetrahydrofolate biosynthesis; 5,6,7,8-tetrahydrofolate from 7,8-dihydrofolate: step 1/1.</text>
</comment>
<dbReference type="Proteomes" id="UP000182498">
    <property type="component" value="Unassembled WGS sequence"/>
</dbReference>
<dbReference type="GO" id="GO:0004146">
    <property type="term" value="F:dihydrofolate reductase activity"/>
    <property type="evidence" value="ECO:0007669"/>
    <property type="project" value="UniProtKB-EC"/>
</dbReference>
<reference evidence="10" key="1">
    <citation type="submission" date="2015-11" db="EMBL/GenBank/DDBJ databases">
        <authorList>
            <person name="Dugat-Bony E."/>
        </authorList>
    </citation>
    <scope>NUCLEOTIDE SEQUENCE [LARGE SCALE GENOMIC DNA]</scope>
    <source>
        <strain evidence="10">Mu292</strain>
    </source>
</reference>
<evidence type="ECO:0000313" key="10">
    <source>
        <dbReference type="Proteomes" id="UP000182498"/>
    </source>
</evidence>
<evidence type="ECO:0000259" key="8">
    <source>
        <dbReference type="PROSITE" id="PS51330"/>
    </source>
</evidence>
<dbReference type="InterPro" id="IPR001796">
    <property type="entry name" value="DHFR_dom"/>
</dbReference>
<dbReference type="InterPro" id="IPR017925">
    <property type="entry name" value="DHFR_CS"/>
</dbReference>
<dbReference type="Gene3D" id="3.40.430.10">
    <property type="entry name" value="Dihydrofolate Reductase, subunit A"/>
    <property type="match status" value="1"/>
</dbReference>
<keyword evidence="4" id="KW-0554">One-carbon metabolism</keyword>
<evidence type="ECO:0000256" key="1">
    <source>
        <dbReference type="ARBA" id="ARBA00004903"/>
    </source>
</evidence>
<dbReference type="PRINTS" id="PR00070">
    <property type="entry name" value="DHFR"/>
</dbReference>
<dbReference type="AlphaFoldDB" id="A0A0X2NLD0"/>
<dbReference type="GO" id="GO:0006730">
    <property type="term" value="P:one-carbon metabolic process"/>
    <property type="evidence" value="ECO:0007669"/>
    <property type="project" value="UniProtKB-KW"/>
</dbReference>
<evidence type="ECO:0000256" key="2">
    <source>
        <dbReference type="ARBA" id="ARBA00009539"/>
    </source>
</evidence>
<dbReference type="UniPathway" id="UPA00077">
    <property type="reaction ID" value="UER00158"/>
</dbReference>
<sequence length="208" mass="22429">MGTTATDAAFTEQPQITRADLPGFPADIEIGMIWAQTTDGVIGDGADMPWYLPEDLKHFQQSTLGTPVVMGRVSWEALDPRFRPLPGRDNHVITRDATYDAPGGTVHTSLPDAVLAAGRSAVGTGASTVWILGGGHVYRQCVPVTDRVVVTEIACGAPDRFQVYAPDMRAEPGFTTHDGPWLTSGRGTALTGEDPLRYRICEFTRDNS</sequence>
<dbReference type="GO" id="GO:0005829">
    <property type="term" value="C:cytosol"/>
    <property type="evidence" value="ECO:0007669"/>
    <property type="project" value="TreeGrafter"/>
</dbReference>
<dbReference type="GO" id="GO:0046654">
    <property type="term" value="P:tetrahydrofolate biosynthetic process"/>
    <property type="evidence" value="ECO:0007669"/>
    <property type="project" value="UniProtKB-UniPathway"/>
</dbReference>
<proteinExistence type="inferred from homology"/>
<dbReference type="SUPFAM" id="SSF53597">
    <property type="entry name" value="Dihydrofolate reductase-like"/>
    <property type="match status" value="1"/>
</dbReference>
<dbReference type="Pfam" id="PF00186">
    <property type="entry name" value="DHFR_1"/>
    <property type="match status" value="1"/>
</dbReference>
<dbReference type="GO" id="GO:0046655">
    <property type="term" value="P:folic acid metabolic process"/>
    <property type="evidence" value="ECO:0007669"/>
    <property type="project" value="TreeGrafter"/>
</dbReference>
<comment type="similarity">
    <text evidence="2 7">Belongs to the dihydrofolate reductase family.</text>
</comment>
<accession>A0A0X2NLD0</accession>
<dbReference type="GO" id="GO:0046452">
    <property type="term" value="P:dihydrofolate metabolic process"/>
    <property type="evidence" value="ECO:0007669"/>
    <property type="project" value="TreeGrafter"/>
</dbReference>
<dbReference type="PANTHER" id="PTHR48069:SF3">
    <property type="entry name" value="DIHYDROFOLATE REDUCTASE"/>
    <property type="match status" value="1"/>
</dbReference>
<evidence type="ECO:0000256" key="6">
    <source>
        <dbReference type="ARBA" id="ARBA00023002"/>
    </source>
</evidence>
<evidence type="ECO:0000256" key="3">
    <source>
        <dbReference type="ARBA" id="ARBA00012856"/>
    </source>
</evidence>
<gene>
    <name evidence="9" type="ORF">CVAR292_01626</name>
</gene>
<feature type="domain" description="DHFR" evidence="8">
    <location>
        <begin position="29"/>
        <end position="205"/>
    </location>
</feature>
<dbReference type="PANTHER" id="PTHR48069">
    <property type="entry name" value="DIHYDROFOLATE REDUCTASE"/>
    <property type="match status" value="1"/>
</dbReference>
<dbReference type="RefSeq" id="WP_073884124.1">
    <property type="nucleotide sequence ID" value="NZ_DAMCIH010000007.1"/>
</dbReference>
<dbReference type="EC" id="1.5.1.3" evidence="3"/>
<dbReference type="GO" id="GO:0050661">
    <property type="term" value="F:NADP binding"/>
    <property type="evidence" value="ECO:0007669"/>
    <property type="project" value="InterPro"/>
</dbReference>
<dbReference type="InterPro" id="IPR024072">
    <property type="entry name" value="DHFR-like_dom_sf"/>
</dbReference>
<name>A0A0X2NLD0_9CORY</name>
<evidence type="ECO:0000256" key="4">
    <source>
        <dbReference type="ARBA" id="ARBA00022563"/>
    </source>
</evidence>
<evidence type="ECO:0000256" key="5">
    <source>
        <dbReference type="ARBA" id="ARBA00022857"/>
    </source>
</evidence>
<dbReference type="OrthoDB" id="9804315at2"/>
<organism evidence="9 10">
    <name type="scientific">Corynebacterium variabile</name>
    <dbReference type="NCBI Taxonomy" id="1727"/>
    <lineage>
        <taxon>Bacteria</taxon>
        <taxon>Bacillati</taxon>
        <taxon>Actinomycetota</taxon>
        <taxon>Actinomycetes</taxon>
        <taxon>Mycobacteriales</taxon>
        <taxon>Corynebacteriaceae</taxon>
        <taxon>Corynebacterium</taxon>
    </lineage>
</organism>
<keyword evidence="6 9" id="KW-0560">Oxidoreductase</keyword>
<dbReference type="PROSITE" id="PS51330">
    <property type="entry name" value="DHFR_2"/>
    <property type="match status" value="1"/>
</dbReference>